<gene>
    <name evidence="2" type="ORF">SPF06_02355</name>
</gene>
<evidence type="ECO:0000259" key="1">
    <source>
        <dbReference type="Pfam" id="PF13472"/>
    </source>
</evidence>
<dbReference type="EMBL" id="JAYGGQ010000001">
    <property type="protein sequence ID" value="MEA5453556.1"/>
    <property type="molecule type" value="Genomic_DNA"/>
</dbReference>
<evidence type="ECO:0000313" key="2">
    <source>
        <dbReference type="EMBL" id="MEA5453556.1"/>
    </source>
</evidence>
<organism evidence="2 3">
    <name type="scientific">Sinomonas terricola</name>
    <dbReference type="NCBI Taxonomy" id="3110330"/>
    <lineage>
        <taxon>Bacteria</taxon>
        <taxon>Bacillati</taxon>
        <taxon>Actinomycetota</taxon>
        <taxon>Actinomycetes</taxon>
        <taxon>Micrococcales</taxon>
        <taxon>Micrococcaceae</taxon>
        <taxon>Sinomonas</taxon>
    </lineage>
</organism>
<reference evidence="2 3" key="1">
    <citation type="submission" date="2023-12" db="EMBL/GenBank/DDBJ databases">
        <title>Sinomonas terricola sp. nov, isolated from litchi orchard soil in Guangdong, PR China.</title>
        <authorList>
            <person name="Jiaxin W."/>
            <person name="Yang Z."/>
            <person name="Honghui Z."/>
        </authorList>
    </citation>
    <scope>NUCLEOTIDE SEQUENCE [LARGE SCALE GENOMIC DNA]</scope>
    <source>
        <strain evidence="2 3">JGH33</strain>
    </source>
</reference>
<comment type="caution">
    <text evidence="2">The sequence shown here is derived from an EMBL/GenBank/DDBJ whole genome shotgun (WGS) entry which is preliminary data.</text>
</comment>
<dbReference type="InterPro" id="IPR036514">
    <property type="entry name" value="SGNH_hydro_sf"/>
</dbReference>
<dbReference type="PANTHER" id="PTHR30383">
    <property type="entry name" value="THIOESTERASE 1/PROTEASE 1/LYSOPHOSPHOLIPASE L1"/>
    <property type="match status" value="1"/>
</dbReference>
<dbReference type="InterPro" id="IPR013830">
    <property type="entry name" value="SGNH_hydro"/>
</dbReference>
<dbReference type="CDD" id="cd00229">
    <property type="entry name" value="SGNH_hydrolase"/>
    <property type="match status" value="1"/>
</dbReference>
<dbReference type="PANTHER" id="PTHR30383:SF5">
    <property type="entry name" value="SGNH HYDROLASE-TYPE ESTERASE DOMAIN-CONTAINING PROTEIN"/>
    <property type="match status" value="1"/>
</dbReference>
<protein>
    <submittedName>
        <fullName evidence="2">SGNH/GDSL hydrolase family protein</fullName>
        <ecNumber evidence="2">3.1.-.-</ecNumber>
    </submittedName>
</protein>
<dbReference type="InterPro" id="IPR051532">
    <property type="entry name" value="Ester_Hydrolysis_Enzymes"/>
</dbReference>
<dbReference type="EC" id="3.1.-.-" evidence="2"/>
<keyword evidence="2" id="KW-0378">Hydrolase</keyword>
<dbReference type="Pfam" id="PF13472">
    <property type="entry name" value="Lipase_GDSL_2"/>
    <property type="match status" value="1"/>
</dbReference>
<proteinExistence type="predicted"/>
<accession>A0ABU5T1M8</accession>
<dbReference type="SUPFAM" id="SSF52266">
    <property type="entry name" value="SGNH hydrolase"/>
    <property type="match status" value="1"/>
</dbReference>
<dbReference type="GO" id="GO:0016787">
    <property type="term" value="F:hydrolase activity"/>
    <property type="evidence" value="ECO:0007669"/>
    <property type="project" value="UniProtKB-KW"/>
</dbReference>
<dbReference type="RefSeq" id="WP_323277309.1">
    <property type="nucleotide sequence ID" value="NZ_JAYGGQ010000001.1"/>
</dbReference>
<dbReference type="Gene3D" id="3.40.50.1110">
    <property type="entry name" value="SGNH hydrolase"/>
    <property type="match status" value="1"/>
</dbReference>
<feature type="domain" description="SGNH hydrolase-type esterase" evidence="1">
    <location>
        <begin position="73"/>
        <end position="231"/>
    </location>
</feature>
<evidence type="ECO:0000313" key="3">
    <source>
        <dbReference type="Proteomes" id="UP001304769"/>
    </source>
</evidence>
<name>A0ABU5T1M8_9MICC</name>
<keyword evidence="3" id="KW-1185">Reference proteome</keyword>
<sequence length="241" mass="24882">MGAEMRRRRAVIVGGAMLALAALGAVMWAVDPSWGRPGMLQAAPAQASGEPSGIAAAGERAWPPVQHLVRFAAIGDSITYANSPDFLGGRTGSLSWITYAVGPDLRFVGGWARGGATTEVMAANAGPEDADVLAIIAGTNDVARNVPFSVTAANLEKIVATVGARRVVVSAIPPRNDNAQGTEAFNEALELFVAQRGWTFVDAVAGVRDGERYAAGMSDDGVHPSEEGARIIGTALGQALM</sequence>
<dbReference type="Proteomes" id="UP001304769">
    <property type="component" value="Unassembled WGS sequence"/>
</dbReference>